<gene>
    <name evidence="1" type="ORF">HG15A2_40890</name>
</gene>
<dbReference type="EMBL" id="CP036263">
    <property type="protein sequence ID" value="QDT00749.1"/>
    <property type="molecule type" value="Genomic_DNA"/>
</dbReference>
<dbReference type="Proteomes" id="UP000319852">
    <property type="component" value="Chromosome"/>
</dbReference>
<evidence type="ECO:0000313" key="1">
    <source>
        <dbReference type="EMBL" id="QDT00749.1"/>
    </source>
</evidence>
<keyword evidence="2" id="KW-1185">Reference proteome</keyword>
<reference evidence="1 2" key="1">
    <citation type="submission" date="2019-02" db="EMBL/GenBank/DDBJ databases">
        <title>Deep-cultivation of Planctomycetes and their phenomic and genomic characterization uncovers novel biology.</title>
        <authorList>
            <person name="Wiegand S."/>
            <person name="Jogler M."/>
            <person name="Boedeker C."/>
            <person name="Pinto D."/>
            <person name="Vollmers J."/>
            <person name="Rivas-Marin E."/>
            <person name="Kohn T."/>
            <person name="Peeters S.H."/>
            <person name="Heuer A."/>
            <person name="Rast P."/>
            <person name="Oberbeckmann S."/>
            <person name="Bunk B."/>
            <person name="Jeske O."/>
            <person name="Meyerdierks A."/>
            <person name="Storesund J.E."/>
            <person name="Kallscheuer N."/>
            <person name="Luecker S."/>
            <person name="Lage O.M."/>
            <person name="Pohl T."/>
            <person name="Merkel B.J."/>
            <person name="Hornburger P."/>
            <person name="Mueller R.-W."/>
            <person name="Bruemmer F."/>
            <person name="Labrenz M."/>
            <person name="Spormann A.M."/>
            <person name="Op den Camp H."/>
            <person name="Overmann J."/>
            <person name="Amann R."/>
            <person name="Jetten M.S.M."/>
            <person name="Mascher T."/>
            <person name="Medema M.H."/>
            <person name="Devos D.P."/>
            <person name="Kaster A.-K."/>
            <person name="Ovreas L."/>
            <person name="Rohde M."/>
            <person name="Galperin M.Y."/>
            <person name="Jogler C."/>
        </authorList>
    </citation>
    <scope>NUCLEOTIDE SEQUENCE [LARGE SCALE GENOMIC DNA]</scope>
    <source>
        <strain evidence="1 2">HG15A2</strain>
    </source>
</reference>
<proteinExistence type="predicted"/>
<protein>
    <submittedName>
        <fullName evidence="1">Uncharacterized protein</fullName>
    </submittedName>
</protein>
<dbReference type="KEGG" id="amob:HG15A2_40890"/>
<name>A0A517N0T9_9BACT</name>
<evidence type="ECO:0000313" key="2">
    <source>
        <dbReference type="Proteomes" id="UP000319852"/>
    </source>
</evidence>
<dbReference type="AlphaFoldDB" id="A0A517N0T9"/>
<accession>A0A517N0T9</accession>
<organism evidence="1 2">
    <name type="scientific">Adhaeretor mobilis</name>
    <dbReference type="NCBI Taxonomy" id="1930276"/>
    <lineage>
        <taxon>Bacteria</taxon>
        <taxon>Pseudomonadati</taxon>
        <taxon>Planctomycetota</taxon>
        <taxon>Planctomycetia</taxon>
        <taxon>Pirellulales</taxon>
        <taxon>Lacipirellulaceae</taxon>
        <taxon>Adhaeretor</taxon>
    </lineage>
</organism>
<sequence>MAPATCEATRPSFQWVNDGGTLNSLRAFQEKFCQTEKKRSEMSIIDLLLACTEAARIRHSCQANLVGLTLSRSRFFEVGGLRTFSRTLRNFLLISCKERTSDTVVTELVVYPLGKRGNGKNFTKRRLVNDRVRKGDFRKWGRYLGERSSTTVREDLSVSGEAWNYISQDAACNRSCQNVRYQHE</sequence>